<accession>A0A917G3K3</accession>
<dbReference type="GO" id="GO:0005524">
    <property type="term" value="F:ATP binding"/>
    <property type="evidence" value="ECO:0007669"/>
    <property type="project" value="UniProtKB-KW"/>
</dbReference>
<dbReference type="SUPFAM" id="SSF52374">
    <property type="entry name" value="Nucleotidylyl transferase"/>
    <property type="match status" value="1"/>
</dbReference>
<feature type="binding site" evidence="3">
    <location>
        <begin position="7"/>
        <end position="20"/>
    </location>
    <ligand>
        <name>ATP</name>
        <dbReference type="ChEBI" id="CHEBI:30616"/>
    </ligand>
</feature>
<comment type="subcellular location">
    <subcellularLocation>
        <location evidence="3">Cytoplasm</location>
    </subcellularLocation>
</comment>
<feature type="binding site" evidence="3">
    <location>
        <position position="101"/>
    </location>
    <ligand>
        <name>ATP</name>
        <dbReference type="ChEBI" id="CHEBI:30616"/>
    </ligand>
</feature>
<evidence type="ECO:0000256" key="3">
    <source>
        <dbReference type="HAMAP-Rule" id="MF_01539"/>
    </source>
</evidence>
<keyword evidence="2 3" id="KW-0819">tRNA processing</keyword>
<dbReference type="InterPro" id="IPR014729">
    <property type="entry name" value="Rossmann-like_a/b/a_fold"/>
</dbReference>
<keyword evidence="3" id="KW-0963">Cytoplasm</keyword>
<dbReference type="PANTHER" id="PTHR37825:SF1">
    <property type="entry name" value="TRNA(MET) CYTIDINE ACETATE LIGASE"/>
    <property type="match status" value="1"/>
</dbReference>
<dbReference type="GO" id="GO:0006400">
    <property type="term" value="P:tRNA modification"/>
    <property type="evidence" value="ECO:0007669"/>
    <property type="project" value="UniProtKB-UniRule"/>
</dbReference>
<dbReference type="Pfam" id="PF05636">
    <property type="entry name" value="HIGH_NTase1"/>
    <property type="match status" value="1"/>
</dbReference>
<keyword evidence="3" id="KW-0067">ATP-binding</keyword>
<comment type="function">
    <text evidence="3">Catalyzes the formation of N(4)-acetylcytidine (ac(4)C) at the wobble position of elongator tRNA(Met), using acetate and ATP as substrates. First activates an acetate ion to form acetyladenylate (Ac-AMP) and then transfers the acetyl group to tRNA to form ac(4)C34.</text>
</comment>
<organism evidence="4 5">
    <name type="scientific">Lysinibacillus alkalisoli</name>
    <dbReference type="NCBI Taxonomy" id="1911548"/>
    <lineage>
        <taxon>Bacteria</taxon>
        <taxon>Bacillati</taxon>
        <taxon>Bacillota</taxon>
        <taxon>Bacilli</taxon>
        <taxon>Bacillales</taxon>
        <taxon>Bacillaceae</taxon>
        <taxon>Lysinibacillus</taxon>
    </lineage>
</organism>
<evidence type="ECO:0000256" key="2">
    <source>
        <dbReference type="ARBA" id="ARBA00022694"/>
    </source>
</evidence>
<keyword evidence="5" id="KW-1185">Reference proteome</keyword>
<dbReference type="Proteomes" id="UP000616608">
    <property type="component" value="Unassembled WGS sequence"/>
</dbReference>
<comment type="similarity">
    <text evidence="3">Belongs to the TmcAL family.</text>
</comment>
<dbReference type="InterPro" id="IPR008513">
    <property type="entry name" value="tRNA(Met)_cyd_acetate_ligase"/>
</dbReference>
<dbReference type="NCBIfam" id="NF010191">
    <property type="entry name" value="PRK13670.1"/>
    <property type="match status" value="1"/>
</dbReference>
<keyword evidence="3" id="KW-0547">Nucleotide-binding</keyword>
<name>A0A917G3K3_9BACI</name>
<keyword evidence="3" id="KW-0694">RNA-binding</keyword>
<reference evidence="4" key="2">
    <citation type="submission" date="2020-09" db="EMBL/GenBank/DDBJ databases">
        <authorList>
            <person name="Sun Q."/>
            <person name="Zhou Y."/>
        </authorList>
    </citation>
    <scope>NUCLEOTIDE SEQUENCE</scope>
    <source>
        <strain evidence="4">CGMCC 1.15760</strain>
    </source>
</reference>
<reference evidence="4" key="1">
    <citation type="journal article" date="2014" name="Int. J. Syst. Evol. Microbiol.">
        <title>Complete genome sequence of Corynebacterium casei LMG S-19264T (=DSM 44701T), isolated from a smear-ripened cheese.</title>
        <authorList>
            <consortium name="US DOE Joint Genome Institute (JGI-PGF)"/>
            <person name="Walter F."/>
            <person name="Albersmeier A."/>
            <person name="Kalinowski J."/>
            <person name="Ruckert C."/>
        </authorList>
    </citation>
    <scope>NUCLEOTIDE SEQUENCE</scope>
    <source>
        <strain evidence="4">CGMCC 1.15760</strain>
    </source>
</reference>
<dbReference type="GO" id="GO:0016879">
    <property type="term" value="F:ligase activity, forming carbon-nitrogen bonds"/>
    <property type="evidence" value="ECO:0007669"/>
    <property type="project" value="UniProtKB-UniRule"/>
</dbReference>
<keyword evidence="3" id="KW-0820">tRNA-binding</keyword>
<proteinExistence type="inferred from homology"/>
<feature type="binding site" evidence="3">
    <location>
        <position position="164"/>
    </location>
    <ligand>
        <name>ATP</name>
        <dbReference type="ChEBI" id="CHEBI:30616"/>
    </ligand>
</feature>
<comment type="catalytic activity">
    <reaction evidence="3">
        <text>cytidine(34) in elongator tRNA(Met) + acetate + ATP = N(4)-acetylcytidine(34) in elongator tRNA(Met) + AMP + diphosphate</text>
        <dbReference type="Rhea" id="RHEA:58144"/>
        <dbReference type="Rhea" id="RHEA-COMP:10693"/>
        <dbReference type="Rhea" id="RHEA-COMP:10694"/>
        <dbReference type="ChEBI" id="CHEBI:30089"/>
        <dbReference type="ChEBI" id="CHEBI:30616"/>
        <dbReference type="ChEBI" id="CHEBI:33019"/>
        <dbReference type="ChEBI" id="CHEBI:74900"/>
        <dbReference type="ChEBI" id="CHEBI:82748"/>
        <dbReference type="ChEBI" id="CHEBI:456215"/>
    </reaction>
</comment>
<dbReference type="EMBL" id="BMJT01000004">
    <property type="protein sequence ID" value="GGG20920.1"/>
    <property type="molecule type" value="Genomic_DNA"/>
</dbReference>
<evidence type="ECO:0000313" key="5">
    <source>
        <dbReference type="Proteomes" id="UP000616608"/>
    </source>
</evidence>
<dbReference type="AlphaFoldDB" id="A0A917G3K3"/>
<dbReference type="RefSeq" id="WP_188614338.1">
    <property type="nucleotide sequence ID" value="NZ_BMJT01000004.1"/>
</dbReference>
<dbReference type="PANTHER" id="PTHR37825">
    <property type="entry name" value="TRNA(MET) CYTIDINE ACETATE LIGASE"/>
    <property type="match status" value="1"/>
</dbReference>
<sequence>MQAVGVVVEYNPFHNGHLYHLQQAKEASQATVVIAVMSGQFLQRGEPAIVDKWTRTQMALLNGADIVFELPFHYSTAQAKDFAKGAVTLLDAACCHDVAFGTEDGDIAPFYNTWHLLKQDQVRFNQFIQQQIKTGVSYPKAMQYAFSQLTGNENTPYADLTQPNNILGFEYIKAAQPLAIRPIAIQRIAAHYHDTSFHHQTIASATAIRHAMQQNMDITPMLPSTSQQLLQQFIRQQASFMDWEKLYPFLRFSLLQLSLTQLQHFADVTEGIEYALKRYAKTCHSFAEFITALKSKRYTRTRLQRMLTQILLGVTKEERHYQEPTYLRLLGMTTHGQQYIKQFKKQFTLPLISRVGATTNTQLQLDCKATDIYSLGLKQALTPDYKRTPIRL</sequence>
<protein>
    <recommendedName>
        <fullName evidence="3">tRNA(Met) cytidine acetate ligase</fullName>
        <ecNumber evidence="3">6.3.4.-</ecNumber>
    </recommendedName>
</protein>
<evidence type="ECO:0000256" key="1">
    <source>
        <dbReference type="ARBA" id="ARBA00022598"/>
    </source>
</evidence>
<gene>
    <name evidence="4" type="primary">ylbM</name>
    <name evidence="3" type="synonym">tmcAL</name>
    <name evidence="4" type="ORF">GCM10007425_14210</name>
</gene>
<dbReference type="GO" id="GO:0005737">
    <property type="term" value="C:cytoplasm"/>
    <property type="evidence" value="ECO:0007669"/>
    <property type="project" value="UniProtKB-SubCell"/>
</dbReference>
<feature type="binding site" evidence="3">
    <location>
        <begin position="187"/>
        <end position="188"/>
    </location>
    <ligand>
        <name>ATP</name>
        <dbReference type="ChEBI" id="CHEBI:30616"/>
    </ligand>
</feature>
<evidence type="ECO:0000313" key="4">
    <source>
        <dbReference type="EMBL" id="GGG20920.1"/>
    </source>
</evidence>
<dbReference type="EC" id="6.3.4.-" evidence="3"/>
<dbReference type="HAMAP" id="MF_01539">
    <property type="entry name" value="TmcAL"/>
    <property type="match status" value="1"/>
</dbReference>
<keyword evidence="1 3" id="KW-0436">Ligase</keyword>
<comment type="caution">
    <text evidence="4">The sequence shown here is derived from an EMBL/GenBank/DDBJ whole genome shotgun (WGS) entry which is preliminary data.</text>
</comment>
<dbReference type="Gene3D" id="3.40.50.620">
    <property type="entry name" value="HUPs"/>
    <property type="match status" value="1"/>
</dbReference>
<dbReference type="GO" id="GO:0000049">
    <property type="term" value="F:tRNA binding"/>
    <property type="evidence" value="ECO:0007669"/>
    <property type="project" value="UniProtKB-KW"/>
</dbReference>